<feature type="transmembrane region" description="Helical" evidence="1">
    <location>
        <begin position="33"/>
        <end position="58"/>
    </location>
</feature>
<name>A0A6A5QQU4_AMPQU</name>
<evidence type="ECO:0000313" key="2">
    <source>
        <dbReference type="EMBL" id="KAF1917773.1"/>
    </source>
</evidence>
<keyword evidence="3" id="KW-1185">Reference proteome</keyword>
<organism evidence="2 3">
    <name type="scientific">Ampelomyces quisqualis</name>
    <name type="common">Powdery mildew agent</name>
    <dbReference type="NCBI Taxonomy" id="50730"/>
    <lineage>
        <taxon>Eukaryota</taxon>
        <taxon>Fungi</taxon>
        <taxon>Dikarya</taxon>
        <taxon>Ascomycota</taxon>
        <taxon>Pezizomycotina</taxon>
        <taxon>Dothideomycetes</taxon>
        <taxon>Pleosporomycetidae</taxon>
        <taxon>Pleosporales</taxon>
        <taxon>Pleosporineae</taxon>
        <taxon>Phaeosphaeriaceae</taxon>
        <taxon>Ampelomyces</taxon>
    </lineage>
</organism>
<accession>A0A6A5QQU4</accession>
<evidence type="ECO:0000313" key="3">
    <source>
        <dbReference type="Proteomes" id="UP000800096"/>
    </source>
</evidence>
<dbReference type="EMBL" id="ML979134">
    <property type="protein sequence ID" value="KAF1917773.1"/>
    <property type="molecule type" value="Genomic_DNA"/>
</dbReference>
<protein>
    <submittedName>
        <fullName evidence="2">Uncharacterized protein</fullName>
    </submittedName>
</protein>
<keyword evidence="1" id="KW-1133">Transmembrane helix</keyword>
<evidence type="ECO:0000256" key="1">
    <source>
        <dbReference type="SAM" id="Phobius"/>
    </source>
</evidence>
<dbReference type="AlphaFoldDB" id="A0A6A5QQU4"/>
<keyword evidence="1" id="KW-0812">Transmembrane</keyword>
<gene>
    <name evidence="2" type="ORF">BDU57DRAFT_514208</name>
</gene>
<reference evidence="2" key="1">
    <citation type="journal article" date="2020" name="Stud. Mycol.">
        <title>101 Dothideomycetes genomes: a test case for predicting lifestyles and emergence of pathogens.</title>
        <authorList>
            <person name="Haridas S."/>
            <person name="Albert R."/>
            <person name="Binder M."/>
            <person name="Bloem J."/>
            <person name="Labutti K."/>
            <person name="Salamov A."/>
            <person name="Andreopoulos B."/>
            <person name="Baker S."/>
            <person name="Barry K."/>
            <person name="Bills G."/>
            <person name="Bluhm B."/>
            <person name="Cannon C."/>
            <person name="Castanera R."/>
            <person name="Culley D."/>
            <person name="Daum C."/>
            <person name="Ezra D."/>
            <person name="Gonzalez J."/>
            <person name="Henrissat B."/>
            <person name="Kuo A."/>
            <person name="Liang C."/>
            <person name="Lipzen A."/>
            <person name="Lutzoni F."/>
            <person name="Magnuson J."/>
            <person name="Mondo S."/>
            <person name="Nolan M."/>
            <person name="Ohm R."/>
            <person name="Pangilinan J."/>
            <person name="Park H.-J."/>
            <person name="Ramirez L."/>
            <person name="Alfaro M."/>
            <person name="Sun H."/>
            <person name="Tritt A."/>
            <person name="Yoshinaga Y."/>
            <person name="Zwiers L.-H."/>
            <person name="Turgeon B."/>
            <person name="Goodwin S."/>
            <person name="Spatafora J."/>
            <person name="Crous P."/>
            <person name="Grigoriev I."/>
        </authorList>
    </citation>
    <scope>NUCLEOTIDE SEQUENCE</scope>
    <source>
        <strain evidence="2">HMLAC05119</strain>
    </source>
</reference>
<keyword evidence="1" id="KW-0472">Membrane</keyword>
<dbReference type="Proteomes" id="UP000800096">
    <property type="component" value="Unassembled WGS sequence"/>
</dbReference>
<dbReference type="OrthoDB" id="3798567at2759"/>
<proteinExistence type="predicted"/>
<sequence>MARRLTTIPSVIKRFQVRPLVRSDNYFFGTQRGIVACISCMFTVVLTMGELIGLCPVYDLSYDW</sequence>